<feature type="transmembrane region" description="Helical" evidence="3">
    <location>
        <begin position="312"/>
        <end position="336"/>
    </location>
</feature>
<feature type="compositionally biased region" description="Pro residues" evidence="2">
    <location>
        <begin position="544"/>
        <end position="560"/>
    </location>
</feature>
<evidence type="ECO:0000256" key="3">
    <source>
        <dbReference type="SAM" id="Phobius"/>
    </source>
</evidence>
<dbReference type="Proteomes" id="UP000515152">
    <property type="component" value="Chromosome 11"/>
</dbReference>
<sequence length="746" mass="78270">MDSIIRILVLSMLVHAAHSAPVPAQEESVVFFGEDFHILLPQGLPDVVFHPTVGAARGEVVLMKAGAVQGPRAKLNQPLSHFILENVGESDEGLYTVTSLDPVDNSTVTKSITLIVRDCSNEDNVKFGENFKIALAGVTAPISVEFRPIAVEANQTSRPALVLMNQEEYQAGYENRISVTESEVTLQSVIGADEGSYTILDADGKIQKKVCLNVKELQIFNTVPYGGTLKFKLILNSSQVRLVYKSRVIMDKGELVIPEDLGLQDRFSVDGLLCVLESVKGSDTGVFQITDLDGFTIANVYLAVEAFKLPPLFVAIIALISLVVLLLLVCLLACLLKIRKRADKSRALEKLAKDAGNEEGDAFRQVVKEACKQVDDTTVQSLKEDITEKSQSTEVSIKGLEVSSKEVTGFDKNLETSDSGVGFNTTALPLDSDTEAPSAPIHDSDALSTSAATEAKPAPTLTPEPKPAPPPTPEPKASPPPQPKPAVTPTPEPKSSPPPEPKPAVTPTPDPKPVIIPTPEPKSTAPKSPAPEPKAVPSEAKPTSTPPPEPKVAMTPPPEAKPAVSPTPKSPAPEPKPSPTAAKPADEKPVAAPPPPEVKPPVSPSPDHKPMTPESKPAASPDPKPALTPAPEPKPAVTPTLEPKAPTPDPKPASSPTPDPKIAVSPAEDSKPTTNGTPELKSDSGSSAPGLDLLGSESPKITPPKSPETGISLVKAPPPADVSSDGDAAPVTNDSAPSATEEAATT</sequence>
<feature type="compositionally biased region" description="Pro residues" evidence="2">
    <location>
        <begin position="568"/>
        <end position="578"/>
    </location>
</feature>
<feature type="compositionally biased region" description="Pro residues" evidence="2">
    <location>
        <begin position="620"/>
        <end position="636"/>
    </location>
</feature>
<comment type="subcellular location">
    <subcellularLocation>
        <location evidence="1">Cell junction</location>
        <location evidence="1">Focal adhesion</location>
    </subcellularLocation>
</comment>
<feature type="compositionally biased region" description="Pro residues" evidence="2">
    <location>
        <begin position="460"/>
        <end position="520"/>
    </location>
</feature>
<dbReference type="PANTHER" id="PTHR24216:SF65">
    <property type="entry name" value="PAXILLIN-LIKE PROTEIN 1"/>
    <property type="match status" value="1"/>
</dbReference>
<dbReference type="GeneID" id="105894527"/>
<name>A0A6P8FZF9_CLUHA</name>
<feature type="compositionally biased region" description="Pro residues" evidence="2">
    <location>
        <begin position="645"/>
        <end position="659"/>
    </location>
</feature>
<dbReference type="GO" id="GO:0005925">
    <property type="term" value="C:focal adhesion"/>
    <property type="evidence" value="ECO:0007669"/>
    <property type="project" value="UniProtKB-SubCell"/>
</dbReference>
<feature type="compositionally biased region" description="Polar residues" evidence="2">
    <location>
        <begin position="416"/>
        <end position="427"/>
    </location>
</feature>
<keyword evidence="5" id="KW-1185">Reference proteome</keyword>
<feature type="chain" id="PRO_5028199769" evidence="4">
    <location>
        <begin position="20"/>
        <end position="746"/>
    </location>
</feature>
<gene>
    <name evidence="6" type="primary">si:dkeyp-77h1.4</name>
</gene>
<protein>
    <submittedName>
        <fullName evidence="6">Actin cytoskeleton-regulatory complex protein pan1</fullName>
    </submittedName>
</protein>
<evidence type="ECO:0000313" key="5">
    <source>
        <dbReference type="Proteomes" id="UP000515152"/>
    </source>
</evidence>
<evidence type="ECO:0000256" key="4">
    <source>
        <dbReference type="SAM" id="SignalP"/>
    </source>
</evidence>
<organism evidence="5 6">
    <name type="scientific">Clupea harengus</name>
    <name type="common">Atlantic herring</name>
    <dbReference type="NCBI Taxonomy" id="7950"/>
    <lineage>
        <taxon>Eukaryota</taxon>
        <taxon>Metazoa</taxon>
        <taxon>Chordata</taxon>
        <taxon>Craniata</taxon>
        <taxon>Vertebrata</taxon>
        <taxon>Euteleostomi</taxon>
        <taxon>Actinopterygii</taxon>
        <taxon>Neopterygii</taxon>
        <taxon>Teleostei</taxon>
        <taxon>Clupei</taxon>
        <taxon>Clupeiformes</taxon>
        <taxon>Clupeoidei</taxon>
        <taxon>Clupeidae</taxon>
        <taxon>Clupea</taxon>
    </lineage>
</organism>
<keyword evidence="3" id="KW-0812">Transmembrane</keyword>
<keyword evidence="3" id="KW-0472">Membrane</keyword>
<feature type="compositionally biased region" description="Polar residues" evidence="2">
    <location>
        <begin position="672"/>
        <end position="687"/>
    </location>
</feature>
<evidence type="ECO:0000313" key="6">
    <source>
        <dbReference type="RefSeq" id="XP_031432224.1"/>
    </source>
</evidence>
<dbReference type="OrthoDB" id="8817156at2759"/>
<keyword evidence="4" id="KW-0732">Signal</keyword>
<keyword evidence="3" id="KW-1133">Transmembrane helix</keyword>
<dbReference type="PANTHER" id="PTHR24216">
    <property type="entry name" value="PAXILLIN-RELATED"/>
    <property type="match status" value="1"/>
</dbReference>
<evidence type="ECO:0000256" key="2">
    <source>
        <dbReference type="SAM" id="MobiDB-lite"/>
    </source>
</evidence>
<reference evidence="6" key="1">
    <citation type="submission" date="2025-08" db="UniProtKB">
        <authorList>
            <consortium name="RefSeq"/>
        </authorList>
    </citation>
    <scope>IDENTIFICATION</scope>
</reference>
<feature type="signal peptide" evidence="4">
    <location>
        <begin position="1"/>
        <end position="19"/>
    </location>
</feature>
<feature type="compositionally biased region" description="Pro residues" evidence="2">
    <location>
        <begin position="591"/>
        <end position="604"/>
    </location>
</feature>
<dbReference type="RefSeq" id="XP_031432224.1">
    <property type="nucleotide sequence ID" value="XM_031576364.2"/>
</dbReference>
<accession>A0A6P8FZF9</accession>
<dbReference type="KEGG" id="char:105894527"/>
<proteinExistence type="predicted"/>
<evidence type="ECO:0000256" key="1">
    <source>
        <dbReference type="ARBA" id="ARBA00004246"/>
    </source>
</evidence>
<feature type="region of interest" description="Disordered" evidence="2">
    <location>
        <begin position="413"/>
        <end position="746"/>
    </location>
</feature>
<dbReference type="AlphaFoldDB" id="A0A6P8FZF9"/>